<dbReference type="Gene3D" id="1.10.287.950">
    <property type="entry name" value="Methyl-accepting chemotaxis protein"/>
    <property type="match status" value="1"/>
</dbReference>
<keyword evidence="2" id="KW-0997">Cell inner membrane</keyword>
<evidence type="ECO:0000313" key="10">
    <source>
        <dbReference type="Proteomes" id="UP000193553"/>
    </source>
</evidence>
<dbReference type="EMBL" id="NAFI01000144">
    <property type="protein sequence ID" value="OSJ17192.1"/>
    <property type="molecule type" value="Genomic_DNA"/>
</dbReference>
<sequence>MPFKLKLRIRGRLISGFLSVCAIIALSVGYTVFAVGGISTTVDRMVNLRTPVALASTELVGNLYSTLATLRGYLLTGNPQGKLDRAAMWKEMDATVAGFDEKAVHFTNPENSRKWAEAKALLAEFRAAQDKAEAVAFTSDAYPATKLLVTEAGPRTETMFSEITKMINEEEGQEATAERKRLLKAMADTRGNFAAATAQLRMYLLSGEKNDKEKFFKPWELFEKGYTAVSAKKDLLTPSQLLSFEKITKARGEFVLLYEKMFAFRESADWNAPVHILITEAAPRAVKILDLLDGPKGADGTRSGGIKTNQNSMLAEESHQVQTSISFLRLVLWGLLAAGLGLGAAIALLTARAIALPIQGMTAAMGRLASGDTSTSIPGVGRADEVGEMAEAVQVFKDNMFETDRLRAEQAQSEARAAAQRKTDMHQLAGRFEDAVGEIIQTLSSSSTELEAAAKTLSRTAESTQQRSSMVVAASEEASSNVQSVACATEEMSSSVIEISRQVQDAARIAGAAVDQAQKTNDRVNKLSQAATRIGDVVELINTIAGQTNLLALNATIEAARAGEAGRGFAVVASEVKALAEQTAKATGEISHQIADIQAATQDSVVAIKEISGTIGRISEISSAIAAAVEEQGMATQEISRNVQQAAQGTHEVASNITEVQQGATETGSASSQVLASAQTLSNDSARLKTEVEKFLITVRAA</sequence>
<dbReference type="InterPro" id="IPR003660">
    <property type="entry name" value="HAMP_dom"/>
</dbReference>
<dbReference type="PROSITE" id="PS50111">
    <property type="entry name" value="CHEMOTAXIS_TRANSDUC_2"/>
    <property type="match status" value="1"/>
</dbReference>
<name>A0A1X3G3J3_9BRAD</name>
<dbReference type="SMART" id="SM00304">
    <property type="entry name" value="HAMP"/>
    <property type="match status" value="1"/>
</dbReference>
<feature type="domain" description="T-SNARE coiled-coil homology" evidence="7">
    <location>
        <begin position="598"/>
        <end position="660"/>
    </location>
</feature>
<dbReference type="GO" id="GO:0004888">
    <property type="term" value="F:transmembrane signaling receptor activity"/>
    <property type="evidence" value="ECO:0007669"/>
    <property type="project" value="InterPro"/>
</dbReference>
<dbReference type="OrthoDB" id="8482111at2"/>
<dbReference type="PANTHER" id="PTHR32089">
    <property type="entry name" value="METHYL-ACCEPTING CHEMOTAXIS PROTEIN MCPB"/>
    <property type="match status" value="1"/>
</dbReference>
<dbReference type="SMART" id="SM00283">
    <property type="entry name" value="MA"/>
    <property type="match status" value="1"/>
</dbReference>
<dbReference type="GO" id="GO:0007165">
    <property type="term" value="P:signal transduction"/>
    <property type="evidence" value="ECO:0007669"/>
    <property type="project" value="UniProtKB-KW"/>
</dbReference>
<evidence type="ECO:0000313" key="9">
    <source>
        <dbReference type="EMBL" id="OSJ17192.1"/>
    </source>
</evidence>
<reference evidence="9 10" key="1">
    <citation type="submission" date="2017-03" db="EMBL/GenBank/DDBJ databases">
        <title>Whole genome sequences of fourteen strains of Bradyrhizobium canariense and one strain of Bradyrhizobium japonicum isolated from Lupinus (Papilionoideae: Genisteae) species in Algeria.</title>
        <authorList>
            <person name="Crovadore J."/>
            <person name="Chekireb D."/>
            <person name="Brachmann A."/>
            <person name="Chablais R."/>
            <person name="Cochard B."/>
            <person name="Lefort F."/>
        </authorList>
    </citation>
    <scope>NUCLEOTIDE SEQUENCE [LARGE SCALE GENOMIC DNA]</scope>
    <source>
        <strain evidence="9 10">UBMA195</strain>
    </source>
</reference>
<evidence type="ECO:0000256" key="2">
    <source>
        <dbReference type="ARBA" id="ARBA00022519"/>
    </source>
</evidence>
<evidence type="ECO:0000259" key="8">
    <source>
        <dbReference type="PROSITE" id="PS50885"/>
    </source>
</evidence>
<dbReference type="PROSITE" id="PS50885">
    <property type="entry name" value="HAMP"/>
    <property type="match status" value="1"/>
</dbReference>
<dbReference type="AlphaFoldDB" id="A0A1X3G3J3"/>
<protein>
    <submittedName>
        <fullName evidence="9">Methyl-accepting chemotaxis protein</fullName>
    </submittedName>
</protein>
<dbReference type="Pfam" id="PF00672">
    <property type="entry name" value="HAMP"/>
    <property type="match status" value="1"/>
</dbReference>
<dbReference type="PANTHER" id="PTHR32089:SF112">
    <property type="entry name" value="LYSOZYME-LIKE PROTEIN-RELATED"/>
    <property type="match status" value="1"/>
</dbReference>
<dbReference type="InterPro" id="IPR024478">
    <property type="entry name" value="HlyB_4HB_MCP"/>
</dbReference>
<comment type="caution">
    <text evidence="9">The sequence shown here is derived from an EMBL/GenBank/DDBJ whole genome shotgun (WGS) entry which is preliminary data.</text>
</comment>
<evidence type="ECO:0000256" key="1">
    <source>
        <dbReference type="ARBA" id="ARBA00004429"/>
    </source>
</evidence>
<feature type="domain" description="Methyl-accepting transducer" evidence="6">
    <location>
        <begin position="446"/>
        <end position="682"/>
    </location>
</feature>
<dbReference type="CDD" id="cd06225">
    <property type="entry name" value="HAMP"/>
    <property type="match status" value="1"/>
</dbReference>
<dbReference type="InterPro" id="IPR004089">
    <property type="entry name" value="MCPsignal_dom"/>
</dbReference>
<evidence type="ECO:0000259" key="7">
    <source>
        <dbReference type="PROSITE" id="PS50192"/>
    </source>
</evidence>
<dbReference type="Pfam" id="PF00015">
    <property type="entry name" value="MCPsignal"/>
    <property type="match status" value="1"/>
</dbReference>
<evidence type="ECO:0000259" key="6">
    <source>
        <dbReference type="PROSITE" id="PS50111"/>
    </source>
</evidence>
<comment type="subcellular location">
    <subcellularLocation>
        <location evidence="1">Cell inner membrane</location>
        <topology evidence="1">Multi-pass membrane protein</topology>
    </subcellularLocation>
</comment>
<evidence type="ECO:0000256" key="3">
    <source>
        <dbReference type="ARBA" id="ARBA00023224"/>
    </source>
</evidence>
<dbReference type="Pfam" id="PF12729">
    <property type="entry name" value="4HB_MCP_1"/>
    <property type="match status" value="1"/>
</dbReference>
<evidence type="ECO:0000256" key="4">
    <source>
        <dbReference type="ARBA" id="ARBA00029447"/>
    </source>
</evidence>
<dbReference type="GO" id="GO:0006935">
    <property type="term" value="P:chemotaxis"/>
    <property type="evidence" value="ECO:0007669"/>
    <property type="project" value="InterPro"/>
</dbReference>
<feature type="domain" description="HAMP" evidence="8">
    <location>
        <begin position="352"/>
        <end position="405"/>
    </location>
</feature>
<comment type="similarity">
    <text evidence="4">Belongs to the methyl-accepting chemotaxis (MCP) protein family.</text>
</comment>
<keyword evidence="3 5" id="KW-0807">Transducer</keyword>
<dbReference type="Gene3D" id="6.10.340.10">
    <property type="match status" value="1"/>
</dbReference>
<keyword evidence="2" id="KW-0472">Membrane</keyword>
<dbReference type="RefSeq" id="WP_085360752.1">
    <property type="nucleotide sequence ID" value="NZ_NAFC01000139.1"/>
</dbReference>
<dbReference type="GO" id="GO:0005886">
    <property type="term" value="C:plasma membrane"/>
    <property type="evidence" value="ECO:0007669"/>
    <property type="project" value="UniProtKB-SubCell"/>
</dbReference>
<dbReference type="SUPFAM" id="SSF58104">
    <property type="entry name" value="Methyl-accepting chemotaxis protein (MCP) signaling domain"/>
    <property type="match status" value="1"/>
</dbReference>
<dbReference type="Proteomes" id="UP000193553">
    <property type="component" value="Unassembled WGS sequence"/>
</dbReference>
<proteinExistence type="inferred from homology"/>
<organism evidence="9 10">
    <name type="scientific">Bradyrhizobium canariense</name>
    <dbReference type="NCBI Taxonomy" id="255045"/>
    <lineage>
        <taxon>Bacteria</taxon>
        <taxon>Pseudomonadati</taxon>
        <taxon>Pseudomonadota</taxon>
        <taxon>Alphaproteobacteria</taxon>
        <taxon>Hyphomicrobiales</taxon>
        <taxon>Nitrobacteraceae</taxon>
        <taxon>Bradyrhizobium</taxon>
    </lineage>
</organism>
<dbReference type="PRINTS" id="PR00260">
    <property type="entry name" value="CHEMTRNSDUCR"/>
</dbReference>
<dbReference type="InterPro" id="IPR004090">
    <property type="entry name" value="Chemotax_Me-accpt_rcpt"/>
</dbReference>
<keyword evidence="2" id="KW-1003">Cell membrane</keyword>
<dbReference type="PROSITE" id="PS50192">
    <property type="entry name" value="T_SNARE"/>
    <property type="match status" value="1"/>
</dbReference>
<dbReference type="InterPro" id="IPR000727">
    <property type="entry name" value="T_SNARE_dom"/>
</dbReference>
<evidence type="ECO:0000256" key="5">
    <source>
        <dbReference type="PROSITE-ProRule" id="PRU00284"/>
    </source>
</evidence>
<gene>
    <name evidence="9" type="ORF">BSZ18_04720</name>
</gene>
<accession>A0A1X3G3J3</accession>